<evidence type="ECO:0000256" key="1">
    <source>
        <dbReference type="ARBA" id="ARBA00005567"/>
    </source>
</evidence>
<dbReference type="OrthoDB" id="346910at2759"/>
<dbReference type="GeneID" id="105266972"/>
<dbReference type="InterPro" id="IPR000582">
    <property type="entry name" value="Acyl-CoA-binding_protein"/>
</dbReference>
<dbReference type="Pfam" id="PF00887">
    <property type="entry name" value="ACBP"/>
    <property type="match status" value="1"/>
</dbReference>
<accession>A0A9R1T7E2</accession>
<keyword evidence="4" id="KW-1185">Reference proteome</keyword>
<organism evidence="4 5">
    <name type="scientific">Fopius arisanus</name>
    <dbReference type="NCBI Taxonomy" id="64838"/>
    <lineage>
        <taxon>Eukaryota</taxon>
        <taxon>Metazoa</taxon>
        <taxon>Ecdysozoa</taxon>
        <taxon>Arthropoda</taxon>
        <taxon>Hexapoda</taxon>
        <taxon>Insecta</taxon>
        <taxon>Pterygota</taxon>
        <taxon>Neoptera</taxon>
        <taxon>Endopterygota</taxon>
        <taxon>Hymenoptera</taxon>
        <taxon>Apocrita</taxon>
        <taxon>Ichneumonoidea</taxon>
        <taxon>Braconidae</taxon>
        <taxon>Opiinae</taxon>
        <taxon>Fopius</taxon>
    </lineage>
</organism>
<evidence type="ECO:0000256" key="2">
    <source>
        <dbReference type="ARBA" id="ARBA00023121"/>
    </source>
</evidence>
<dbReference type="PANTHER" id="PTHR23310:SF62">
    <property type="entry name" value="ACYL-COA BINDING PROTEIN 1, ISOFORM A"/>
    <property type="match status" value="1"/>
</dbReference>
<dbReference type="RefSeq" id="XP_011303813.1">
    <property type="nucleotide sequence ID" value="XM_011305511.1"/>
</dbReference>
<reference evidence="5" key="1">
    <citation type="submission" date="2025-08" db="UniProtKB">
        <authorList>
            <consortium name="RefSeq"/>
        </authorList>
    </citation>
    <scope>IDENTIFICATION</scope>
    <source>
        <strain evidence="5">USDA-PBARC FA_bdor</strain>
        <tissue evidence="5">Whole organism</tissue>
    </source>
</reference>
<dbReference type="PRINTS" id="PR00689">
    <property type="entry name" value="ACOABINDINGP"/>
</dbReference>
<gene>
    <name evidence="5" type="primary">LOC105266972</name>
</gene>
<dbReference type="GO" id="GO:0000062">
    <property type="term" value="F:fatty-acyl-CoA binding"/>
    <property type="evidence" value="ECO:0007669"/>
    <property type="project" value="InterPro"/>
</dbReference>
<dbReference type="PROSITE" id="PS51228">
    <property type="entry name" value="ACB_2"/>
    <property type="match status" value="1"/>
</dbReference>
<dbReference type="InterPro" id="IPR035984">
    <property type="entry name" value="Acyl-CoA-binding_sf"/>
</dbReference>
<dbReference type="Proteomes" id="UP000694866">
    <property type="component" value="Unplaced"/>
</dbReference>
<dbReference type="KEGG" id="fas:105266972"/>
<dbReference type="PANTHER" id="PTHR23310">
    <property type="entry name" value="ACYL-COA-BINDING PROTEIN, ACBP"/>
    <property type="match status" value="1"/>
</dbReference>
<dbReference type="InterPro" id="IPR014352">
    <property type="entry name" value="FERM/acyl-CoA-bd_prot_sf"/>
</dbReference>
<keyword evidence="2" id="KW-0446">Lipid-binding</keyword>
<name>A0A9R1T7E2_9HYME</name>
<proteinExistence type="inferred from homology"/>
<dbReference type="Gene3D" id="1.20.80.10">
    <property type="match status" value="1"/>
</dbReference>
<sequence length="87" mass="10016">MSLDQDFLKAAESVRNLAKRLLEVDALEFYALYKQATFGDINIERSSAKDHPAKAKWDQWNKKKGMSKDDAKKAYISFVNSTLPKYK</sequence>
<evidence type="ECO:0000313" key="5">
    <source>
        <dbReference type="RefSeq" id="XP_011303813.1"/>
    </source>
</evidence>
<dbReference type="AlphaFoldDB" id="A0A9R1T7E2"/>
<feature type="domain" description="ACB" evidence="3">
    <location>
        <begin position="3"/>
        <end position="87"/>
    </location>
</feature>
<dbReference type="SUPFAM" id="SSF47027">
    <property type="entry name" value="Acyl-CoA binding protein"/>
    <property type="match status" value="1"/>
</dbReference>
<evidence type="ECO:0000259" key="3">
    <source>
        <dbReference type="PROSITE" id="PS51228"/>
    </source>
</evidence>
<evidence type="ECO:0000313" key="4">
    <source>
        <dbReference type="Proteomes" id="UP000694866"/>
    </source>
</evidence>
<protein>
    <submittedName>
        <fullName evidence="5">Acyl-CoA-binding protein homolog</fullName>
    </submittedName>
</protein>
<dbReference type="GO" id="GO:0006631">
    <property type="term" value="P:fatty acid metabolic process"/>
    <property type="evidence" value="ECO:0007669"/>
    <property type="project" value="TreeGrafter"/>
</dbReference>
<comment type="similarity">
    <text evidence="1">Belongs to the ACBP family.</text>
</comment>